<keyword evidence="3 4" id="KW-0418">Kinase</keyword>
<evidence type="ECO:0000256" key="4">
    <source>
        <dbReference type="RuleBase" id="RU003733"/>
    </source>
</evidence>
<dbReference type="GO" id="GO:0016773">
    <property type="term" value="F:phosphotransferase activity, alcohol group as acceptor"/>
    <property type="evidence" value="ECO:0007669"/>
    <property type="project" value="InterPro"/>
</dbReference>
<dbReference type="PIRSF" id="PIRSF000538">
    <property type="entry name" value="GlpK"/>
    <property type="match status" value="1"/>
</dbReference>
<evidence type="ECO:0000256" key="3">
    <source>
        <dbReference type="ARBA" id="ARBA00022777"/>
    </source>
</evidence>
<dbReference type="InterPro" id="IPR018484">
    <property type="entry name" value="FGGY_N"/>
</dbReference>
<keyword evidence="8" id="KW-1185">Reference proteome</keyword>
<dbReference type="Pfam" id="PF00370">
    <property type="entry name" value="FGGY_N"/>
    <property type="match status" value="1"/>
</dbReference>
<dbReference type="OrthoDB" id="9782710at2"/>
<evidence type="ECO:0000259" key="5">
    <source>
        <dbReference type="Pfam" id="PF00370"/>
    </source>
</evidence>
<evidence type="ECO:0000313" key="7">
    <source>
        <dbReference type="EMBL" id="TNL95359.1"/>
    </source>
</evidence>
<organism evidence="7 8">
    <name type="scientific">Corynebacterium tapiri</name>
    <dbReference type="NCBI Taxonomy" id="1448266"/>
    <lineage>
        <taxon>Bacteria</taxon>
        <taxon>Bacillati</taxon>
        <taxon>Actinomycetota</taxon>
        <taxon>Actinomycetes</taxon>
        <taxon>Mycobacteriales</taxon>
        <taxon>Corynebacteriaceae</taxon>
        <taxon>Corynebacterium</taxon>
    </lineage>
</organism>
<feature type="domain" description="Carbohydrate kinase FGGY C-terminal" evidence="6">
    <location>
        <begin position="302"/>
        <end position="452"/>
    </location>
</feature>
<proteinExistence type="inferred from homology"/>
<dbReference type="SUPFAM" id="SSF53067">
    <property type="entry name" value="Actin-like ATPase domain"/>
    <property type="match status" value="2"/>
</dbReference>
<evidence type="ECO:0000256" key="1">
    <source>
        <dbReference type="ARBA" id="ARBA00009156"/>
    </source>
</evidence>
<dbReference type="InterPro" id="IPR043129">
    <property type="entry name" value="ATPase_NBD"/>
</dbReference>
<comment type="similarity">
    <text evidence="1 4">Belongs to the FGGY kinase family.</text>
</comment>
<dbReference type="Pfam" id="PF02782">
    <property type="entry name" value="FGGY_C"/>
    <property type="match status" value="1"/>
</dbReference>
<dbReference type="PANTHER" id="PTHR43095">
    <property type="entry name" value="SUGAR KINASE"/>
    <property type="match status" value="1"/>
</dbReference>
<dbReference type="Gene3D" id="3.30.420.40">
    <property type="match status" value="2"/>
</dbReference>
<reference evidence="7 8" key="1">
    <citation type="submission" date="2019-06" db="EMBL/GenBank/DDBJ databases">
        <authorList>
            <person name="Li J."/>
        </authorList>
    </citation>
    <scope>NUCLEOTIDE SEQUENCE [LARGE SCALE GENOMIC DNA]</scope>
    <source>
        <strain evidence="7 8">LMG 28165</strain>
    </source>
</reference>
<dbReference type="EMBL" id="VDHJ01000015">
    <property type="protein sequence ID" value="TNL95359.1"/>
    <property type="molecule type" value="Genomic_DNA"/>
</dbReference>
<dbReference type="InterPro" id="IPR018483">
    <property type="entry name" value="Carb_kinase_FGGY_CS"/>
</dbReference>
<dbReference type="Proteomes" id="UP000312032">
    <property type="component" value="Unassembled WGS sequence"/>
</dbReference>
<protein>
    <submittedName>
        <fullName evidence="7">Gluconate kinase</fullName>
    </submittedName>
</protein>
<evidence type="ECO:0000313" key="8">
    <source>
        <dbReference type="Proteomes" id="UP000312032"/>
    </source>
</evidence>
<dbReference type="PANTHER" id="PTHR43095:SF2">
    <property type="entry name" value="GLUCONOKINASE"/>
    <property type="match status" value="1"/>
</dbReference>
<feature type="domain" description="Carbohydrate kinase FGGY N-terminal" evidence="5">
    <location>
        <begin position="22"/>
        <end position="233"/>
    </location>
</feature>
<gene>
    <name evidence="7" type="ORF">FHE74_09760</name>
</gene>
<accession>A0A5C4U1C4</accession>
<dbReference type="PROSITE" id="PS00445">
    <property type="entry name" value="FGGY_KINASES_2"/>
    <property type="match status" value="1"/>
</dbReference>
<dbReference type="GO" id="GO:0005975">
    <property type="term" value="P:carbohydrate metabolic process"/>
    <property type="evidence" value="ECO:0007669"/>
    <property type="project" value="InterPro"/>
</dbReference>
<dbReference type="InterPro" id="IPR018485">
    <property type="entry name" value="FGGY_C"/>
</dbReference>
<name>A0A5C4U1C4_9CORY</name>
<dbReference type="AlphaFoldDB" id="A0A5C4U1C4"/>
<sequence length="496" mass="53674">MPASPKIPTLSVPLDEARAPFVLGVDVGSTASRGGLYSACGRPIKGSKQRIAHEFTTDEHGASTMDADQVVRECREVIEKIAEFAQDKSLEIAAVAMDSFASSLVVVDEGYRPLTPLMTYADSRSAKHVERLRARIDEQAYQSRTGVRLHTSYHPARLAWLNEQHPDIMGKAHRVFTVGEYVYQQLAGLEGLATSSAAWAGIIDARTGELDHEILRETGTSADVIAPIVEPDQPLYPTEAVADLAGIPWFPAIPDGWSSNVGPGATDAHTVAVAAATSGAMRVILPRCPETIPAGLWCYRLSARQWILGGALNDVGRAITWLENTIAPVEAAELEEQLRALPNENTPSSLPFFSGERATGWASSAQAAITGITAATKPVDLWRSVIEALSLSYRRIWDELLRSGATPRRVVASGRVTTDHPAWLVSLADALATPIVPINMKRATLRGTALIALDVIDPDGERHPAPHGEAVEPREEARGFMDRALEKFGHLYQKLV</sequence>
<keyword evidence="2 4" id="KW-0808">Transferase</keyword>
<dbReference type="GO" id="GO:0016301">
    <property type="term" value="F:kinase activity"/>
    <property type="evidence" value="ECO:0007669"/>
    <property type="project" value="UniProtKB-KW"/>
</dbReference>
<evidence type="ECO:0000256" key="2">
    <source>
        <dbReference type="ARBA" id="ARBA00022679"/>
    </source>
</evidence>
<dbReference type="RefSeq" id="WP_139466330.1">
    <property type="nucleotide sequence ID" value="NZ_VDHJ01000015.1"/>
</dbReference>
<comment type="caution">
    <text evidence="7">The sequence shown here is derived from an EMBL/GenBank/DDBJ whole genome shotgun (WGS) entry which is preliminary data.</text>
</comment>
<dbReference type="InterPro" id="IPR050406">
    <property type="entry name" value="FGGY_Carb_Kinase"/>
</dbReference>
<dbReference type="InterPro" id="IPR000577">
    <property type="entry name" value="Carb_kinase_FGGY"/>
</dbReference>
<evidence type="ECO:0000259" key="6">
    <source>
        <dbReference type="Pfam" id="PF02782"/>
    </source>
</evidence>